<evidence type="ECO:0000256" key="3">
    <source>
        <dbReference type="ARBA" id="ARBA00022942"/>
    </source>
</evidence>
<keyword evidence="3" id="KW-0647">Proteasome</keyword>
<dbReference type="PROSITE" id="PS00678">
    <property type="entry name" value="WD_REPEATS_1"/>
    <property type="match status" value="1"/>
</dbReference>
<evidence type="ECO:0000313" key="6">
    <source>
        <dbReference type="EMBL" id="TFK50371.1"/>
    </source>
</evidence>
<evidence type="ECO:0000313" key="7">
    <source>
        <dbReference type="Proteomes" id="UP000305948"/>
    </source>
</evidence>
<dbReference type="PANTHER" id="PTHR19857">
    <property type="entry name" value="MITOCHONDRIAL DIVISION PROTEIN 1-RELATED"/>
    <property type="match status" value="1"/>
</dbReference>
<dbReference type="InterPro" id="IPR019775">
    <property type="entry name" value="WD40_repeat_CS"/>
</dbReference>
<dbReference type="GO" id="GO:0000502">
    <property type="term" value="C:proteasome complex"/>
    <property type="evidence" value="ECO:0007669"/>
    <property type="project" value="UniProtKB-KW"/>
</dbReference>
<dbReference type="InterPro" id="IPR001680">
    <property type="entry name" value="WD40_rpt"/>
</dbReference>
<feature type="repeat" description="WD" evidence="5">
    <location>
        <begin position="211"/>
        <end position="252"/>
    </location>
</feature>
<gene>
    <name evidence="6" type="ORF">OE88DRAFT_1712945</name>
</gene>
<dbReference type="PANTHER" id="PTHR19857:SF19">
    <property type="entry name" value="26S PROTEASOME REGULATORY SUBUNIT RPN14"/>
    <property type="match status" value="1"/>
</dbReference>
<reference evidence="6 7" key="1">
    <citation type="journal article" date="2019" name="Nat. Ecol. Evol.">
        <title>Megaphylogeny resolves global patterns of mushroom evolution.</title>
        <authorList>
            <person name="Varga T."/>
            <person name="Krizsan K."/>
            <person name="Foldi C."/>
            <person name="Dima B."/>
            <person name="Sanchez-Garcia M."/>
            <person name="Sanchez-Ramirez S."/>
            <person name="Szollosi G.J."/>
            <person name="Szarkandi J.G."/>
            <person name="Papp V."/>
            <person name="Albert L."/>
            <person name="Andreopoulos W."/>
            <person name="Angelini C."/>
            <person name="Antonin V."/>
            <person name="Barry K.W."/>
            <person name="Bougher N.L."/>
            <person name="Buchanan P."/>
            <person name="Buyck B."/>
            <person name="Bense V."/>
            <person name="Catcheside P."/>
            <person name="Chovatia M."/>
            <person name="Cooper J."/>
            <person name="Damon W."/>
            <person name="Desjardin D."/>
            <person name="Finy P."/>
            <person name="Geml J."/>
            <person name="Haridas S."/>
            <person name="Hughes K."/>
            <person name="Justo A."/>
            <person name="Karasinski D."/>
            <person name="Kautmanova I."/>
            <person name="Kiss B."/>
            <person name="Kocsube S."/>
            <person name="Kotiranta H."/>
            <person name="LaButti K.M."/>
            <person name="Lechner B.E."/>
            <person name="Liimatainen K."/>
            <person name="Lipzen A."/>
            <person name="Lukacs Z."/>
            <person name="Mihaltcheva S."/>
            <person name="Morgado L.N."/>
            <person name="Niskanen T."/>
            <person name="Noordeloos M.E."/>
            <person name="Ohm R.A."/>
            <person name="Ortiz-Santana B."/>
            <person name="Ovrebo C."/>
            <person name="Racz N."/>
            <person name="Riley R."/>
            <person name="Savchenko A."/>
            <person name="Shiryaev A."/>
            <person name="Soop K."/>
            <person name="Spirin V."/>
            <person name="Szebenyi C."/>
            <person name="Tomsovsky M."/>
            <person name="Tulloss R.E."/>
            <person name="Uehling J."/>
            <person name="Grigoriev I.V."/>
            <person name="Vagvolgyi C."/>
            <person name="Papp T."/>
            <person name="Martin F.M."/>
            <person name="Miettinen O."/>
            <person name="Hibbett D.S."/>
            <person name="Nagy L.G."/>
        </authorList>
    </citation>
    <scope>NUCLEOTIDE SEQUENCE [LARGE SCALE GENOMIC DNA]</scope>
    <source>
        <strain evidence="6 7">OMC1185</strain>
    </source>
</reference>
<name>A0A5C3N965_9AGAM</name>
<comment type="similarity">
    <text evidence="4">Belongs to the WD repeat PAAF1/RPN14 family.</text>
</comment>
<proteinExistence type="inferred from homology"/>
<dbReference type="InterPro" id="IPR036322">
    <property type="entry name" value="WD40_repeat_dom_sf"/>
</dbReference>
<evidence type="ECO:0000256" key="5">
    <source>
        <dbReference type="PROSITE-ProRule" id="PRU00221"/>
    </source>
</evidence>
<sequence>MNSPITLPVVTIQPTLQTVLDDVRSGLVINEDIWISCYRLGSTSVHGKVRLSLNEKDRSQVSLDARDGVEINSLGGSSYTVACPSLSIAPTRIAFPRQTFSDPDRADPHHPQQISAFDVSPDGTQIATGYNDGTIFLSPATSVSRTSANADSAKLSCKPHLTTVTSLQFFPSSRVLLSAGADFMLHILPAEAADGESATSDAPSFKPVRTLKAHTRYITSTAMVSRGRNVLSSAKDSTVRLWDVSGGQQIRAMWSSRFVPINSMAVGEKAEFQAVATVDPDGENESPPKPAQLDPREVDTVGKVVFCALQDGEFEAFDLSTKNSVFHSSSEGTGKRPPLTSIAYSPTSNLLATGSSRGVITVYDTRNLSSPVTSFTRNGSSIESLAFVVPSSLKFSGSGTQEGELGLAIGTEDGLPYVTEVRPEGPEVVAELVGGDCEAVRVVRVRGEGGGEVWTAGDDGIVRKY</sequence>
<organism evidence="6 7">
    <name type="scientific">Heliocybe sulcata</name>
    <dbReference type="NCBI Taxonomy" id="5364"/>
    <lineage>
        <taxon>Eukaryota</taxon>
        <taxon>Fungi</taxon>
        <taxon>Dikarya</taxon>
        <taxon>Basidiomycota</taxon>
        <taxon>Agaricomycotina</taxon>
        <taxon>Agaricomycetes</taxon>
        <taxon>Gloeophyllales</taxon>
        <taxon>Gloeophyllaceae</taxon>
        <taxon>Heliocybe</taxon>
    </lineage>
</organism>
<keyword evidence="7" id="KW-1185">Reference proteome</keyword>
<dbReference type="Pfam" id="PF00400">
    <property type="entry name" value="WD40"/>
    <property type="match status" value="4"/>
</dbReference>
<evidence type="ECO:0000256" key="2">
    <source>
        <dbReference type="ARBA" id="ARBA00022737"/>
    </source>
</evidence>
<dbReference type="Proteomes" id="UP000305948">
    <property type="component" value="Unassembled WGS sequence"/>
</dbReference>
<evidence type="ECO:0000256" key="4">
    <source>
        <dbReference type="ARBA" id="ARBA00038321"/>
    </source>
</evidence>
<dbReference type="Gene3D" id="2.130.10.10">
    <property type="entry name" value="YVTN repeat-like/Quinoprotein amine dehydrogenase"/>
    <property type="match status" value="2"/>
</dbReference>
<dbReference type="PROSITE" id="PS50082">
    <property type="entry name" value="WD_REPEATS_2"/>
    <property type="match status" value="2"/>
</dbReference>
<dbReference type="STRING" id="5364.A0A5C3N965"/>
<accession>A0A5C3N965</accession>
<dbReference type="InterPro" id="IPR015943">
    <property type="entry name" value="WD40/YVTN_repeat-like_dom_sf"/>
</dbReference>
<dbReference type="PROSITE" id="PS50294">
    <property type="entry name" value="WD_REPEATS_REGION"/>
    <property type="match status" value="1"/>
</dbReference>
<dbReference type="SUPFAM" id="SSF50978">
    <property type="entry name" value="WD40 repeat-like"/>
    <property type="match status" value="1"/>
</dbReference>
<protein>
    <submittedName>
        <fullName evidence="6">WD40 repeat-like protein</fullName>
    </submittedName>
</protein>
<dbReference type="SMART" id="SM00320">
    <property type="entry name" value="WD40"/>
    <property type="match status" value="4"/>
</dbReference>
<dbReference type="AlphaFoldDB" id="A0A5C3N965"/>
<feature type="repeat" description="WD" evidence="5">
    <location>
        <begin position="332"/>
        <end position="373"/>
    </location>
</feature>
<dbReference type="EMBL" id="ML213513">
    <property type="protein sequence ID" value="TFK50371.1"/>
    <property type="molecule type" value="Genomic_DNA"/>
</dbReference>
<evidence type="ECO:0000256" key="1">
    <source>
        <dbReference type="ARBA" id="ARBA00022574"/>
    </source>
</evidence>
<dbReference type="OrthoDB" id="10257301at2759"/>
<dbReference type="InterPro" id="IPR051179">
    <property type="entry name" value="WD_repeat_multifunction"/>
</dbReference>
<keyword evidence="2" id="KW-0677">Repeat</keyword>
<keyword evidence="1 5" id="KW-0853">WD repeat</keyword>